<gene>
    <name evidence="1" type="ORF">AKAME5_000392800</name>
</gene>
<organism evidence="1 2">
    <name type="scientific">Lates japonicus</name>
    <name type="common">Japanese lates</name>
    <dbReference type="NCBI Taxonomy" id="270547"/>
    <lineage>
        <taxon>Eukaryota</taxon>
        <taxon>Metazoa</taxon>
        <taxon>Chordata</taxon>
        <taxon>Craniata</taxon>
        <taxon>Vertebrata</taxon>
        <taxon>Euteleostomi</taxon>
        <taxon>Actinopterygii</taxon>
        <taxon>Neopterygii</taxon>
        <taxon>Teleostei</taxon>
        <taxon>Neoteleostei</taxon>
        <taxon>Acanthomorphata</taxon>
        <taxon>Carangaria</taxon>
        <taxon>Carangaria incertae sedis</taxon>
        <taxon>Centropomidae</taxon>
        <taxon>Lates</taxon>
    </lineage>
</organism>
<evidence type="ECO:0000313" key="2">
    <source>
        <dbReference type="Proteomes" id="UP001279410"/>
    </source>
</evidence>
<comment type="caution">
    <text evidence="1">The sequence shown here is derived from an EMBL/GenBank/DDBJ whole genome shotgun (WGS) entry which is preliminary data.</text>
</comment>
<dbReference type="GO" id="GO:0050660">
    <property type="term" value="F:flavin adenine dinucleotide binding"/>
    <property type="evidence" value="ECO:0007669"/>
    <property type="project" value="InterPro"/>
</dbReference>
<dbReference type="Gene3D" id="1.10.540.10">
    <property type="entry name" value="Acyl-CoA dehydrogenase/oxidase, N-terminal domain"/>
    <property type="match status" value="1"/>
</dbReference>
<dbReference type="GO" id="GO:0016627">
    <property type="term" value="F:oxidoreductase activity, acting on the CH-CH group of donors"/>
    <property type="evidence" value="ECO:0007669"/>
    <property type="project" value="InterPro"/>
</dbReference>
<sequence>MLFNKLLRASVRSGIRLQSSSATAANAAASSSGFSPSQGFSFELTDQQKEFQQLARRFARVEIVPVAPAYDRSGESITFEDVRIPKESVLVTENLASSTRPCHSFTAAEMAMKVGLARDDTSGQPGRWTRA</sequence>
<dbReference type="Proteomes" id="UP001279410">
    <property type="component" value="Unassembled WGS sequence"/>
</dbReference>
<dbReference type="InterPro" id="IPR037069">
    <property type="entry name" value="AcylCoA_DH/ox_N_sf"/>
</dbReference>
<dbReference type="EMBL" id="BRZM01000010">
    <property type="protein sequence ID" value="GLD50782.1"/>
    <property type="molecule type" value="Genomic_DNA"/>
</dbReference>
<reference evidence="1" key="1">
    <citation type="submission" date="2022-08" db="EMBL/GenBank/DDBJ databases">
        <title>Genome sequencing of akame (Lates japonicus).</title>
        <authorList>
            <person name="Hashiguchi Y."/>
            <person name="Takahashi H."/>
        </authorList>
    </citation>
    <scope>NUCLEOTIDE SEQUENCE</scope>
    <source>
        <strain evidence="1">Kochi</strain>
    </source>
</reference>
<name>A0AAD3MBD2_LATJO</name>
<evidence type="ECO:0000313" key="1">
    <source>
        <dbReference type="EMBL" id="GLD50782.1"/>
    </source>
</evidence>
<proteinExistence type="predicted"/>
<keyword evidence="2" id="KW-1185">Reference proteome</keyword>
<protein>
    <submittedName>
        <fullName evidence="1">Medium-chain specific acyl-CoA dehydrogenase, mitochondrial</fullName>
    </submittedName>
</protein>
<accession>A0AAD3MBD2</accession>
<dbReference type="AlphaFoldDB" id="A0AAD3MBD2"/>